<accession>A0A2P7AVE6</accession>
<evidence type="ECO:0000313" key="2">
    <source>
        <dbReference type="Proteomes" id="UP000241158"/>
    </source>
</evidence>
<reference evidence="2" key="1">
    <citation type="submission" date="2017-11" db="EMBL/GenBank/DDBJ databases">
        <authorList>
            <person name="Kuznetsova I."/>
            <person name="Sazanova A."/>
            <person name="Chirak E."/>
            <person name="Safronova V."/>
            <person name="Willems A."/>
        </authorList>
    </citation>
    <scope>NUCLEOTIDE SEQUENCE [LARGE SCALE GENOMIC DNA]</scope>
    <source>
        <strain evidence="2">PEPV15</strain>
    </source>
</reference>
<dbReference type="Proteomes" id="UP000241158">
    <property type="component" value="Unassembled WGS sequence"/>
</dbReference>
<organism evidence="1 2">
    <name type="scientific">Phyllobacterium endophyticum</name>
    <dbReference type="NCBI Taxonomy" id="1149773"/>
    <lineage>
        <taxon>Bacteria</taxon>
        <taxon>Pseudomonadati</taxon>
        <taxon>Pseudomonadota</taxon>
        <taxon>Alphaproteobacteria</taxon>
        <taxon>Hyphomicrobiales</taxon>
        <taxon>Phyllobacteriaceae</taxon>
        <taxon>Phyllobacterium</taxon>
    </lineage>
</organism>
<dbReference type="EMBL" id="PGGN01000002">
    <property type="protein sequence ID" value="PSH58195.1"/>
    <property type="molecule type" value="Genomic_DNA"/>
</dbReference>
<comment type="caution">
    <text evidence="1">The sequence shown here is derived from an EMBL/GenBank/DDBJ whole genome shotgun (WGS) entry which is preliminary data.</text>
</comment>
<sequence>MKDIFETGRKPVLDTDQPSPLRRRILKACAYLPAAPLLAMLGGCDGDDGLPGEASTFTPPPVKVPANAISDPLDLKLPPFNETNQALPPKLDKQITGSVEVTHVPKQLPVPSKPKTVGVYSLQYDSYKQVATRRNVAAGTPGSVTTMSPDPEDAGKFIFVTYEGIETYLKRALDNRFALLHRAMLAAFTKHSPKEFDVSFFTAPEFYWNVPFGDFLTEAELQLSTKLYLETVTRNARTLISKFPAKRYGHIVLLPGTIATLKRSYDATKPDGSAIAIYNAANHLTCTHNLPLDDKSFPRPAYMIWPKRVVSWIDYKDTEGCDDDLAILNKNPTNPDLNNTLKKCVLNSKNGLTVFIERVSSSVARSFDSMGNPLSTIFQNDIIEGLPFGIDICLDYSEASVQKDKYRIAQLDEREFKLDFLISAGMSLSTSNYADTPYIQYAMHTEGIGGWAEAWKLTYTKAQGNRPGTISGDNLAPLDADSAQDTKKGEIAIDQTDAFVTPEDADTTGIPNILDKMKPGTVLVWKLDVDQPADEVVANNPIPTKKVADKAIQFIE</sequence>
<proteinExistence type="predicted"/>
<dbReference type="AlphaFoldDB" id="A0A2P7AVE6"/>
<evidence type="ECO:0000313" key="1">
    <source>
        <dbReference type="EMBL" id="PSH58195.1"/>
    </source>
</evidence>
<gene>
    <name evidence="1" type="ORF">CU100_11195</name>
</gene>
<name>A0A2P7AVE6_9HYPH</name>
<protein>
    <submittedName>
        <fullName evidence="1">Uncharacterized protein</fullName>
    </submittedName>
</protein>
<keyword evidence="2" id="KW-1185">Reference proteome</keyword>